<dbReference type="AlphaFoldDB" id="A0A9K3CSK9"/>
<organism evidence="1 2">
    <name type="scientific">Kipferlia bialata</name>
    <dbReference type="NCBI Taxonomy" id="797122"/>
    <lineage>
        <taxon>Eukaryota</taxon>
        <taxon>Metamonada</taxon>
        <taxon>Carpediemonas-like organisms</taxon>
        <taxon>Kipferlia</taxon>
    </lineage>
</organism>
<dbReference type="Gene3D" id="2.30.320.10">
    <property type="entry name" value="YwqG-like"/>
    <property type="match status" value="1"/>
</dbReference>
<reference evidence="1 2" key="1">
    <citation type="journal article" date="2018" name="PLoS ONE">
        <title>The draft genome of Kipferlia bialata reveals reductive genome evolution in fornicate parasites.</title>
        <authorList>
            <person name="Tanifuji G."/>
            <person name="Takabayashi S."/>
            <person name="Kume K."/>
            <person name="Takagi M."/>
            <person name="Nakayama T."/>
            <person name="Kamikawa R."/>
            <person name="Inagaki Y."/>
            <person name="Hashimoto T."/>
        </authorList>
    </citation>
    <scope>NUCLEOTIDE SEQUENCE [LARGE SCALE GENOMIC DNA]</scope>
    <source>
        <strain evidence="1">NY0173</strain>
    </source>
</reference>
<evidence type="ECO:0000313" key="1">
    <source>
        <dbReference type="EMBL" id="GIQ82488.1"/>
    </source>
</evidence>
<proteinExistence type="predicted"/>
<comment type="caution">
    <text evidence="1">The sequence shown here is derived from an EMBL/GenBank/DDBJ whole genome shotgun (WGS) entry which is preliminary data.</text>
</comment>
<gene>
    <name evidence="1" type="ORF">KIPB_003638</name>
</gene>
<keyword evidence="2" id="KW-1185">Reference proteome</keyword>
<accession>A0A9K3CSK9</accession>
<sequence>MVLLAQINLSQMPSEVQETLELGEAGLLQVWMCHDCDCESWEPFAASHLVRVVPAASLDRARDRSGVVSLYPDGQYSTSQDDIYTERPVTGLVRREDFPKGPEVGDILRQAGTEGADREALEEHCNERQFGDDRANDVYIGGWFNWLQDVTFPGCPECSDPMTGTVTV</sequence>
<dbReference type="EMBL" id="BDIP01000712">
    <property type="protein sequence ID" value="GIQ82488.1"/>
    <property type="molecule type" value="Genomic_DNA"/>
</dbReference>
<name>A0A9K3CSK9_9EUKA</name>
<evidence type="ECO:0000313" key="2">
    <source>
        <dbReference type="Proteomes" id="UP000265618"/>
    </source>
</evidence>
<dbReference type="Proteomes" id="UP000265618">
    <property type="component" value="Unassembled WGS sequence"/>
</dbReference>
<protein>
    <submittedName>
        <fullName evidence="1">Uncharacterized protein</fullName>
    </submittedName>
</protein>